<feature type="transmembrane region" description="Helical" evidence="13">
    <location>
        <begin position="332"/>
        <end position="355"/>
    </location>
</feature>
<dbReference type="SMART" id="SM00382">
    <property type="entry name" value="AAA"/>
    <property type="match status" value="2"/>
</dbReference>
<gene>
    <name evidence="16" type="ORF">WMSIL1_LOCUS13114</name>
</gene>
<dbReference type="FunFam" id="3.40.50.300:FF:000205">
    <property type="entry name" value="ABC transporter B family member 4"/>
    <property type="match status" value="1"/>
</dbReference>
<dbReference type="PROSITE" id="PS50893">
    <property type="entry name" value="ABC_TRANSPORTER_2"/>
    <property type="match status" value="2"/>
</dbReference>
<keyword evidence="4 13" id="KW-0812">Transmembrane</keyword>
<evidence type="ECO:0000256" key="12">
    <source>
        <dbReference type="SAM" id="MobiDB-lite"/>
    </source>
</evidence>
<dbReference type="InterPro" id="IPR003439">
    <property type="entry name" value="ABC_transporter-like_ATP-bd"/>
</dbReference>
<dbReference type="GO" id="GO:0005743">
    <property type="term" value="C:mitochondrial inner membrane"/>
    <property type="evidence" value="ECO:0007669"/>
    <property type="project" value="TreeGrafter"/>
</dbReference>
<feature type="transmembrane region" description="Helical" evidence="13">
    <location>
        <begin position="883"/>
        <end position="902"/>
    </location>
</feature>
<evidence type="ECO:0000256" key="7">
    <source>
        <dbReference type="ARBA" id="ARBA00022840"/>
    </source>
</evidence>
<evidence type="ECO:0008006" key="18">
    <source>
        <dbReference type="Google" id="ProtNLM"/>
    </source>
</evidence>
<dbReference type="CDD" id="cd18578">
    <property type="entry name" value="ABC_6TM_Pgp_ABCB1_D2_like"/>
    <property type="match status" value="1"/>
</dbReference>
<evidence type="ECO:0000256" key="5">
    <source>
        <dbReference type="ARBA" id="ARBA00022737"/>
    </source>
</evidence>
<feature type="transmembrane region" description="Helical" evidence="13">
    <location>
        <begin position="732"/>
        <end position="757"/>
    </location>
</feature>
<keyword evidence="5" id="KW-0677">Repeat</keyword>
<dbReference type="Proteomes" id="UP000321570">
    <property type="component" value="Unassembled WGS sequence"/>
</dbReference>
<dbReference type="Pfam" id="PF00005">
    <property type="entry name" value="ABC_tran"/>
    <property type="match status" value="2"/>
</dbReference>
<feature type="transmembrane region" description="Helical" evidence="13">
    <location>
        <begin position="296"/>
        <end position="320"/>
    </location>
</feature>
<feature type="transmembrane region" description="Helical" evidence="13">
    <location>
        <begin position="119"/>
        <end position="142"/>
    </location>
</feature>
<feature type="domain" description="ABC transporter" evidence="14">
    <location>
        <begin position="1055"/>
        <end position="1299"/>
    </location>
</feature>
<dbReference type="Gene3D" id="3.40.50.300">
    <property type="entry name" value="P-loop containing nucleotide triphosphate hydrolases"/>
    <property type="match status" value="2"/>
</dbReference>
<feature type="transmembrane region" description="Helical" evidence="13">
    <location>
        <begin position="777"/>
        <end position="801"/>
    </location>
</feature>
<dbReference type="SUPFAM" id="SSF90123">
    <property type="entry name" value="ABC transporter transmembrane region"/>
    <property type="match status" value="2"/>
</dbReference>
<evidence type="ECO:0000256" key="11">
    <source>
        <dbReference type="ARBA" id="ARBA00023180"/>
    </source>
</evidence>
<evidence type="ECO:0000256" key="1">
    <source>
        <dbReference type="ARBA" id="ARBA00004141"/>
    </source>
</evidence>
<dbReference type="GO" id="GO:0090374">
    <property type="term" value="P:oligopeptide export from mitochondrion"/>
    <property type="evidence" value="ECO:0007669"/>
    <property type="project" value="TreeGrafter"/>
</dbReference>
<reference evidence="16 17" key="1">
    <citation type="submission" date="2019-07" db="EMBL/GenBank/DDBJ databases">
        <authorList>
            <person name="Jastrzebski P J."/>
            <person name="Paukszto L."/>
            <person name="Jastrzebski P J."/>
        </authorList>
    </citation>
    <scope>NUCLEOTIDE SEQUENCE [LARGE SCALE GENOMIC DNA]</scope>
    <source>
        <strain evidence="16 17">WMS-il1</strain>
    </source>
</reference>
<keyword evidence="8" id="KW-1278">Translocase</keyword>
<keyword evidence="11" id="KW-0325">Glycoprotein</keyword>
<evidence type="ECO:0000256" key="8">
    <source>
        <dbReference type="ARBA" id="ARBA00022967"/>
    </source>
</evidence>
<dbReference type="InterPro" id="IPR017871">
    <property type="entry name" value="ABC_transporter-like_CS"/>
</dbReference>
<feature type="transmembrane region" description="Helical" evidence="13">
    <location>
        <begin position="220"/>
        <end position="240"/>
    </location>
</feature>
<sequence length="1304" mass="143745">MKVKSKKNEKRDKRISMGTVLTDAVGENRNEKVEYVYERGKSSSSDSMVSESSTPKKKITFFSLFRYADGFDIVMLIIGCICGAGVGLSFPLNLLIFNQVIDGFLLPNKSKTATMDEMIVWYCILGFSTLFVAFAEMFCFNLSAKRQATRIRLLLFKQILRQDAGWFDKQSIGDLIAKMTSLVDQIETGIGDRLGRFIHNLVLFLSCYITAFVSQWKLALVGLGMSPAIVISFVILGVGLNRYSAKEEKEYSKANSIASETLTFIRTVFAFIGQEKEVQRYMNNLGSAAKVALKKYVVTGFGSGMISFAIFSTAGVVFWYGIKLLSEGESDISGGSIVAVVLALLMGSIAFGLVLPDLTYFSAAIAAGKGTFYVIERIPQIDKNARGDIIEDFKGHILFQNVSFHYPTRPEIKTVDDLTIEIRPGKTVAIIGPSGSGKSTTIQLIQRFYDTVTGQILIDGRNIQTLDLRWLRQQIGVVQQEPVLFSGTIFENISLGRPGATKDEIIEAAKLADAHDFILKLPQAYDTVINEGGGGMSGGQKQRIAIARALIRSPKILLLDEATSALDTRSEKTVQRALDRARSGRSVVMVAHRLTTVRDADMIVVMDRGRVQEKGTHDELLALNGIYAKMLSTAVQFKSDTEAEANEDEEVSVRSESETEDDSWQTYVDEEVDRPRKLPFDEFRKESVWSVTNRFSDAQNFLDAMSEISGTPKTKKMKNPVWRAVKLNRPEYPYLFTGLFASLIAGLSQPAFALLYSEMFGIFEQNTTMQVKLDQTSFYSGMMALLGFARFLAIFISSYALGYAGAQLTKRARSLLFKAIVHQEIGWFDRIENSPGILTARLATEVSALETVTGLQLGTLAEAVSLIIACLVLGFIYSWALSLVNLCFAPLLVVATALQMSYMKLGVGAKEVQGSQIVQEALSAERTVTSLGLEEHFFQKFKERLATAPTEDLKDALLYGLVNGVAQSLPIFQGGCTFYVGAVLLDKGESDMIYIFGTFAAFSFGSQGLGRISSMFPEIKKASHNVKLVFATLDRKSRSDPNEGEFPSEPFNGCIDFRKIHFHYPTRANVQVLNRFSHKVEAGQSVALVGQSGCGKSTLLQLVQRFYDVSNHGAGSGIFMSGHDLRKLAPNWIRQQIGIVSQEPNLFDMSIRDNIAYGDNSRELSMEEIIKAAKEANAHTFIEALPDGYNTSVGARGSQLSGGQKQRIAIARALIRKPKLLLLDEATSALDNESERIVQAALDDAMAKGDRTCLVVAHRLTTVEKCDVIVVLQDGQRVEYGNPSTLMASKGVFYTLHNVDAAVK</sequence>
<evidence type="ECO:0000256" key="3">
    <source>
        <dbReference type="ARBA" id="ARBA00022448"/>
    </source>
</evidence>
<evidence type="ECO:0000259" key="15">
    <source>
        <dbReference type="PROSITE" id="PS50929"/>
    </source>
</evidence>
<dbReference type="PROSITE" id="PS00211">
    <property type="entry name" value="ABC_TRANSPORTER_1"/>
    <property type="match status" value="2"/>
</dbReference>
<dbReference type="Gene3D" id="1.20.1560.10">
    <property type="entry name" value="ABC transporter type 1, transmembrane domain"/>
    <property type="match status" value="1"/>
</dbReference>
<name>A0A564Z6V6_HYMDI</name>
<feature type="transmembrane region" description="Helical" evidence="13">
    <location>
        <begin position="73"/>
        <end position="99"/>
    </location>
</feature>
<dbReference type="SUPFAM" id="SSF52540">
    <property type="entry name" value="P-loop containing nucleoside triphosphate hydrolases"/>
    <property type="match status" value="2"/>
</dbReference>
<evidence type="ECO:0000256" key="13">
    <source>
        <dbReference type="SAM" id="Phobius"/>
    </source>
</evidence>
<feature type="region of interest" description="Disordered" evidence="12">
    <location>
        <begin position="640"/>
        <end position="665"/>
    </location>
</feature>
<comment type="similarity">
    <text evidence="2">Belongs to the ABC transporter superfamily. ABCB family. Multidrug resistance exporter (TC 3.A.1.201) subfamily.</text>
</comment>
<dbReference type="PANTHER" id="PTHR43394:SF27">
    <property type="entry name" value="ATP-DEPENDENT TRANSLOCASE ABCB1-LIKE"/>
    <property type="match status" value="1"/>
</dbReference>
<keyword evidence="9 13" id="KW-1133">Transmembrane helix</keyword>
<keyword evidence="7" id="KW-0067">ATP-binding</keyword>
<feature type="transmembrane region" description="Helical" evidence="13">
    <location>
        <begin position="197"/>
        <end position="214"/>
    </location>
</feature>
<evidence type="ECO:0000256" key="10">
    <source>
        <dbReference type="ARBA" id="ARBA00023136"/>
    </source>
</evidence>
<dbReference type="GO" id="GO:0015421">
    <property type="term" value="F:ABC-type oligopeptide transporter activity"/>
    <property type="evidence" value="ECO:0007669"/>
    <property type="project" value="TreeGrafter"/>
</dbReference>
<evidence type="ECO:0000256" key="2">
    <source>
        <dbReference type="ARBA" id="ARBA00007577"/>
    </source>
</evidence>
<comment type="subcellular location">
    <subcellularLocation>
        <location evidence="1">Membrane</location>
        <topology evidence="1">Multi-pass membrane protein</topology>
    </subcellularLocation>
</comment>
<feature type="domain" description="ABC transmembrane type-1" evidence="15">
    <location>
        <begin position="77"/>
        <end position="363"/>
    </location>
</feature>
<evidence type="ECO:0000256" key="4">
    <source>
        <dbReference type="ARBA" id="ARBA00022692"/>
    </source>
</evidence>
<dbReference type="Pfam" id="PF00664">
    <property type="entry name" value="ABC_membrane"/>
    <property type="match status" value="2"/>
</dbReference>
<protein>
    <recommendedName>
        <fullName evidence="18">Bile salt export pump</fullName>
    </recommendedName>
</protein>
<dbReference type="EMBL" id="CABIJS010000689">
    <property type="protein sequence ID" value="VUZ55245.1"/>
    <property type="molecule type" value="Genomic_DNA"/>
</dbReference>
<dbReference type="InterPro" id="IPR003593">
    <property type="entry name" value="AAA+_ATPase"/>
</dbReference>
<feature type="domain" description="ABC transmembrane type-1" evidence="15">
    <location>
        <begin position="736"/>
        <end position="1021"/>
    </location>
</feature>
<keyword evidence="10 13" id="KW-0472">Membrane</keyword>
<evidence type="ECO:0000256" key="9">
    <source>
        <dbReference type="ARBA" id="ARBA00022989"/>
    </source>
</evidence>
<dbReference type="CDD" id="cd03249">
    <property type="entry name" value="ABC_MTABC3_MDL1_MDL2"/>
    <property type="match status" value="2"/>
</dbReference>
<dbReference type="FunFam" id="3.40.50.300:FF:000479">
    <property type="entry name" value="Multidrug resistance protein 1A"/>
    <property type="match status" value="1"/>
</dbReference>
<keyword evidence="3" id="KW-0813">Transport</keyword>
<feature type="domain" description="ABC transporter" evidence="14">
    <location>
        <begin position="397"/>
        <end position="633"/>
    </location>
</feature>
<dbReference type="InterPro" id="IPR027417">
    <property type="entry name" value="P-loop_NTPase"/>
</dbReference>
<proteinExistence type="inferred from homology"/>
<dbReference type="CDD" id="cd18577">
    <property type="entry name" value="ABC_6TM_Pgp_ABCB1_D1_like"/>
    <property type="match status" value="1"/>
</dbReference>
<dbReference type="InterPro" id="IPR036640">
    <property type="entry name" value="ABC1_TM_sf"/>
</dbReference>
<dbReference type="GO" id="GO:0016887">
    <property type="term" value="F:ATP hydrolysis activity"/>
    <property type="evidence" value="ECO:0007669"/>
    <property type="project" value="InterPro"/>
</dbReference>
<evidence type="ECO:0000313" key="17">
    <source>
        <dbReference type="Proteomes" id="UP000321570"/>
    </source>
</evidence>
<evidence type="ECO:0000313" key="16">
    <source>
        <dbReference type="EMBL" id="VUZ55245.1"/>
    </source>
</evidence>
<keyword evidence="6" id="KW-0547">Nucleotide-binding</keyword>
<dbReference type="PROSITE" id="PS50929">
    <property type="entry name" value="ABC_TM1F"/>
    <property type="match status" value="2"/>
</dbReference>
<dbReference type="PANTHER" id="PTHR43394">
    <property type="entry name" value="ATP-DEPENDENT PERMEASE MDL1, MITOCHONDRIAL"/>
    <property type="match status" value="1"/>
</dbReference>
<keyword evidence="17" id="KW-1185">Reference proteome</keyword>
<dbReference type="InterPro" id="IPR039421">
    <property type="entry name" value="Type_1_exporter"/>
</dbReference>
<dbReference type="GO" id="GO:0005524">
    <property type="term" value="F:ATP binding"/>
    <property type="evidence" value="ECO:0007669"/>
    <property type="project" value="UniProtKB-KW"/>
</dbReference>
<accession>A0A564Z6V6</accession>
<organism evidence="16 17">
    <name type="scientific">Hymenolepis diminuta</name>
    <name type="common">Rat tapeworm</name>
    <dbReference type="NCBI Taxonomy" id="6216"/>
    <lineage>
        <taxon>Eukaryota</taxon>
        <taxon>Metazoa</taxon>
        <taxon>Spiralia</taxon>
        <taxon>Lophotrochozoa</taxon>
        <taxon>Platyhelminthes</taxon>
        <taxon>Cestoda</taxon>
        <taxon>Eucestoda</taxon>
        <taxon>Cyclophyllidea</taxon>
        <taxon>Hymenolepididae</taxon>
        <taxon>Hymenolepis</taxon>
    </lineage>
</organism>
<evidence type="ECO:0000256" key="6">
    <source>
        <dbReference type="ARBA" id="ARBA00022741"/>
    </source>
</evidence>
<dbReference type="InterPro" id="IPR011527">
    <property type="entry name" value="ABC1_TM_dom"/>
</dbReference>
<evidence type="ECO:0000259" key="14">
    <source>
        <dbReference type="PROSITE" id="PS50893"/>
    </source>
</evidence>